<evidence type="ECO:0000313" key="2">
    <source>
        <dbReference type="EMBL" id="OMJ26215.1"/>
    </source>
</evidence>
<evidence type="ECO:0000313" key="3">
    <source>
        <dbReference type="Proteomes" id="UP000187283"/>
    </source>
</evidence>
<dbReference type="EMBL" id="LSSN01000052">
    <property type="protein sequence ID" value="OMJ26215.1"/>
    <property type="molecule type" value="Genomic_DNA"/>
</dbReference>
<proteinExistence type="predicted"/>
<gene>
    <name evidence="2" type="ORF">AYI70_g346</name>
</gene>
<feature type="compositionally biased region" description="Polar residues" evidence="1">
    <location>
        <begin position="87"/>
        <end position="115"/>
    </location>
</feature>
<comment type="caution">
    <text evidence="2">The sequence shown here is derived from an EMBL/GenBank/DDBJ whole genome shotgun (WGS) entry which is preliminary data.</text>
</comment>
<accession>A0A1R1YHD0</accession>
<name>A0A1R1YHD0_9FUNG</name>
<dbReference type="AlphaFoldDB" id="A0A1R1YHD0"/>
<dbReference type="Proteomes" id="UP000187283">
    <property type="component" value="Unassembled WGS sequence"/>
</dbReference>
<evidence type="ECO:0000256" key="1">
    <source>
        <dbReference type="SAM" id="MobiDB-lite"/>
    </source>
</evidence>
<dbReference type="OrthoDB" id="10398938at2759"/>
<organism evidence="2 3">
    <name type="scientific">Smittium culicis</name>
    <dbReference type="NCBI Taxonomy" id="133412"/>
    <lineage>
        <taxon>Eukaryota</taxon>
        <taxon>Fungi</taxon>
        <taxon>Fungi incertae sedis</taxon>
        <taxon>Zoopagomycota</taxon>
        <taxon>Kickxellomycotina</taxon>
        <taxon>Harpellomycetes</taxon>
        <taxon>Harpellales</taxon>
        <taxon>Legeriomycetaceae</taxon>
        <taxon>Smittium</taxon>
    </lineage>
</organism>
<reference evidence="2 3" key="1">
    <citation type="submission" date="2017-01" db="EMBL/GenBank/DDBJ databases">
        <authorList>
            <person name="Mah S.A."/>
            <person name="Swanson W.J."/>
            <person name="Moy G.W."/>
            <person name="Vacquier V.D."/>
        </authorList>
    </citation>
    <scope>NUCLEOTIDE SEQUENCE [LARGE SCALE GENOMIC DNA]</scope>
    <source>
        <strain evidence="2 3">GSMNP</strain>
    </source>
</reference>
<keyword evidence="3" id="KW-1185">Reference proteome</keyword>
<feature type="region of interest" description="Disordered" evidence="1">
    <location>
        <begin position="81"/>
        <end position="124"/>
    </location>
</feature>
<protein>
    <submittedName>
        <fullName evidence="2">Uncharacterized protein</fullName>
    </submittedName>
</protein>
<sequence>MESDDIFRPYQFERISDSILRAKASEFYRTKNSELLNSTERIWNHFLGTNTGPNVAYVPNTLNPADASNRLAAQTECQTGVPKHNTGHSVMENSNIVPGSSENLGRTNASSTSDNGDTRSRKRKISAIQQQGVVLDGLVDQRRFLKAQGFTDSAINIIVSNQHSAKRRSS</sequence>